<dbReference type="eggNOG" id="ENOG50320QC">
    <property type="taxonomic scope" value="Bacteria"/>
</dbReference>
<dbReference type="KEGG" id="ksk:KSE_46040"/>
<evidence type="ECO:0000313" key="2">
    <source>
        <dbReference type="EMBL" id="BAJ30385.1"/>
    </source>
</evidence>
<organism evidence="2 3">
    <name type="scientific">Kitasatospora setae (strain ATCC 33774 / DSM 43861 / JCM 3304 / KCC A-0304 / NBRC 14216 / KM-6054)</name>
    <name type="common">Streptomyces setae</name>
    <dbReference type="NCBI Taxonomy" id="452652"/>
    <lineage>
        <taxon>Bacteria</taxon>
        <taxon>Bacillati</taxon>
        <taxon>Actinomycetota</taxon>
        <taxon>Actinomycetes</taxon>
        <taxon>Kitasatosporales</taxon>
        <taxon>Streptomycetaceae</taxon>
        <taxon>Kitasatospora</taxon>
    </lineage>
</organism>
<gene>
    <name evidence="2" type="ordered locus">KSE_46040</name>
</gene>
<sequence>MSTWHPPAPPGLDTGPRRRSGLTLALQFCLQWLWIPIRLVPLDFEDPSTEPLSHKIVLTPRRYRLERRGTREEWETWTGEALDRAIARAREEVAKRQARNDSGTYPCAFAGPSLVPETTLRRHYYRGTGLDGLAALAARRGWRVRWETARFEEVGLIEVRPQQPPYPQPQSYSGQAQLPYAQPQSYQQQAQPPYPQPPDPRQANPYRR</sequence>
<protein>
    <submittedName>
        <fullName evidence="2">Uncharacterized protein</fullName>
    </submittedName>
</protein>
<dbReference type="HOGENOM" id="CLU_114490_0_0_11"/>
<dbReference type="AlphaFoldDB" id="E4NFV5"/>
<reference evidence="2 3" key="1">
    <citation type="journal article" date="2010" name="DNA Res.">
        <title>Genome sequence of Kitasatospora setae NBRC 14216T: an evolutionary snapshot of the family Streptomycetaceae.</title>
        <authorList>
            <person name="Ichikawa N."/>
            <person name="Oguchi A."/>
            <person name="Ikeda H."/>
            <person name="Ishikawa J."/>
            <person name="Kitani S."/>
            <person name="Watanabe Y."/>
            <person name="Nakamura S."/>
            <person name="Katano Y."/>
            <person name="Kishi E."/>
            <person name="Sasagawa M."/>
            <person name="Ankai A."/>
            <person name="Fukui S."/>
            <person name="Hashimoto Y."/>
            <person name="Kamata S."/>
            <person name="Otoguro M."/>
            <person name="Tanikawa S."/>
            <person name="Nihira T."/>
            <person name="Horinouchi S."/>
            <person name="Ohnishi Y."/>
            <person name="Hayakawa M."/>
            <person name="Kuzuyama T."/>
            <person name="Arisawa A."/>
            <person name="Nomoto F."/>
            <person name="Miura H."/>
            <person name="Takahashi Y."/>
            <person name="Fujita N."/>
        </authorList>
    </citation>
    <scope>NUCLEOTIDE SEQUENCE [LARGE SCALE GENOMIC DNA]</scope>
    <source>
        <strain evidence="3">ATCC 33774 / DSM 43861 / JCM 3304 / KCC A-0304 / NBRC 14216 / KM-6054</strain>
    </source>
</reference>
<keyword evidence="3" id="KW-1185">Reference proteome</keyword>
<feature type="region of interest" description="Disordered" evidence="1">
    <location>
        <begin position="161"/>
        <end position="208"/>
    </location>
</feature>
<evidence type="ECO:0000256" key="1">
    <source>
        <dbReference type="SAM" id="MobiDB-lite"/>
    </source>
</evidence>
<dbReference type="STRING" id="452652.KSE_46040"/>
<proteinExistence type="predicted"/>
<dbReference type="PATRIC" id="fig|452652.3.peg.4591"/>
<evidence type="ECO:0000313" key="3">
    <source>
        <dbReference type="Proteomes" id="UP000007076"/>
    </source>
</evidence>
<accession>E4NFV5</accession>
<dbReference type="EMBL" id="AP010968">
    <property type="protein sequence ID" value="BAJ30385.1"/>
    <property type="molecule type" value="Genomic_DNA"/>
</dbReference>
<name>E4NFV5_KITSK</name>
<dbReference type="RefSeq" id="WP_014137684.1">
    <property type="nucleotide sequence ID" value="NC_016109.1"/>
</dbReference>
<feature type="compositionally biased region" description="Low complexity" evidence="1">
    <location>
        <begin position="169"/>
        <end position="191"/>
    </location>
</feature>
<dbReference type="Proteomes" id="UP000007076">
    <property type="component" value="Chromosome"/>
</dbReference>